<dbReference type="Proteomes" id="UP000019763">
    <property type="component" value="Unassembled WGS sequence"/>
</dbReference>
<keyword evidence="2 3" id="KW-0812">Transmembrane</keyword>
<evidence type="ECO:0000256" key="2">
    <source>
        <dbReference type="SAM" id="Phobius"/>
    </source>
</evidence>
<protein>
    <submittedName>
        <fullName evidence="3">Transmembrane protein</fullName>
    </submittedName>
</protein>
<feature type="transmembrane region" description="Helical" evidence="2">
    <location>
        <begin position="9"/>
        <end position="30"/>
    </location>
</feature>
<evidence type="ECO:0000313" key="4">
    <source>
        <dbReference type="Proteomes" id="UP000019763"/>
    </source>
</evidence>
<name>A0A023B4Q3_GRENI</name>
<gene>
    <name evidence="3" type="ORF">GNI_098610</name>
</gene>
<organism evidence="3 4">
    <name type="scientific">Gregarina niphandrodes</name>
    <name type="common">Septate eugregarine</name>
    <dbReference type="NCBI Taxonomy" id="110365"/>
    <lineage>
        <taxon>Eukaryota</taxon>
        <taxon>Sar</taxon>
        <taxon>Alveolata</taxon>
        <taxon>Apicomplexa</taxon>
        <taxon>Conoidasida</taxon>
        <taxon>Gregarinasina</taxon>
        <taxon>Eugregarinorida</taxon>
        <taxon>Gregarinidae</taxon>
        <taxon>Gregarina</taxon>
    </lineage>
</organism>
<accession>A0A023B4Q3</accession>
<evidence type="ECO:0000313" key="3">
    <source>
        <dbReference type="EMBL" id="EZG57252.1"/>
    </source>
</evidence>
<dbReference type="EMBL" id="AFNH02000740">
    <property type="protein sequence ID" value="EZG57252.1"/>
    <property type="molecule type" value="Genomic_DNA"/>
</dbReference>
<comment type="caution">
    <text evidence="3">The sequence shown here is derived from an EMBL/GenBank/DDBJ whole genome shotgun (WGS) entry which is preliminary data.</text>
</comment>
<evidence type="ECO:0000256" key="1">
    <source>
        <dbReference type="SAM" id="MobiDB-lite"/>
    </source>
</evidence>
<keyword evidence="2" id="KW-0472">Membrane</keyword>
<reference evidence="3" key="1">
    <citation type="submission" date="2013-12" db="EMBL/GenBank/DDBJ databases">
        <authorList>
            <person name="Omoto C.K."/>
            <person name="Sibley D."/>
            <person name="Venepally P."/>
            <person name="Hadjithomas M."/>
            <person name="Karamycheva S."/>
            <person name="Brunk B."/>
            <person name="Roos D."/>
            <person name="Caler E."/>
            <person name="Lorenzi H."/>
        </authorList>
    </citation>
    <scope>NUCLEOTIDE SEQUENCE</scope>
</reference>
<keyword evidence="4" id="KW-1185">Reference proteome</keyword>
<dbReference type="OMA" id="YMLMKDD"/>
<dbReference type="VEuPathDB" id="CryptoDB:GNI_098610"/>
<keyword evidence="2" id="KW-1133">Transmembrane helix</keyword>
<dbReference type="eggNOG" id="ENOG502SEVR">
    <property type="taxonomic scope" value="Eukaryota"/>
</dbReference>
<proteinExistence type="predicted"/>
<feature type="compositionally biased region" description="Basic and acidic residues" evidence="1">
    <location>
        <begin position="50"/>
        <end position="66"/>
    </location>
</feature>
<dbReference type="AlphaFoldDB" id="A0A023B4Q3"/>
<dbReference type="RefSeq" id="XP_011131069.1">
    <property type="nucleotide sequence ID" value="XM_011132767.1"/>
</dbReference>
<feature type="region of interest" description="Disordered" evidence="1">
    <location>
        <begin position="43"/>
        <end position="69"/>
    </location>
</feature>
<dbReference type="GeneID" id="22913486"/>
<dbReference type="OrthoDB" id="415865at2759"/>
<sequence>MNRKPKCQPLFLVAGAAVVAGVIGGIFYYLNRPQNAEVTVESPVSATDSHLGEKVPTEEAPLEKAPAEAASAPVKKVEMSREELLEVTDEVIVVQRQLAALMTETSNQIVNKKLTGMKDVYTYLEGREVEDPVAKHGLTMEEFDNMISKFSDDPVVSEKVLVIMKGPGVSDAEVTSNATAMDIPTICSIVRSMLGAMQDLVKQLHVLEKMLGSRYKGHTASLAAQTALAAFLETEVHTTAETVEQAILLNQTELAENVEFLSSYANLQKLVADLDNSGEHPY</sequence>